<evidence type="ECO:0000313" key="3">
    <source>
        <dbReference type="Proteomes" id="UP000281549"/>
    </source>
</evidence>
<feature type="compositionally biased region" description="Basic and acidic residues" evidence="1">
    <location>
        <begin position="1"/>
        <end position="12"/>
    </location>
</feature>
<sequence length="305" mass="35620">MLTFKPPEDLPKRRSAKSADSTNFLNEQVAITNKEETNKKESSRRKKPTKAKESPKNNNKENTNQKKLKKEPKSDTKNKILTETSNNGEKDISNEKVKVVNDISTIKEEVMETKNNEPEKSEEWPELESVESNIDWKKKYEDLLYKRTTKLEKALQDQMKAFQERDRHLKRLVEALQLEMKNMETTYTQEIEIWKEKFKSASKMNNEINKSISVMQQKITGLNVLNTKEEQDEEFGTVFLYKCVFNCPQGKFSLKQFPSERWIDYIPETIALVGDAGVFKNSIGFEESELFAFFARLVLLSHQLE</sequence>
<proteinExistence type="predicted"/>
<gene>
    <name evidence="2" type="ORF">ROZALSC1DRAFT_27720</name>
</gene>
<protein>
    <submittedName>
        <fullName evidence="2">Uncharacterized protein</fullName>
    </submittedName>
</protein>
<feature type="compositionally biased region" description="Basic and acidic residues" evidence="1">
    <location>
        <begin position="71"/>
        <end position="80"/>
    </location>
</feature>
<dbReference type="AlphaFoldDB" id="A0A4P9YMP0"/>
<name>A0A4P9YMP0_ROZAC</name>
<evidence type="ECO:0000256" key="1">
    <source>
        <dbReference type="SAM" id="MobiDB-lite"/>
    </source>
</evidence>
<reference evidence="3" key="1">
    <citation type="journal article" date="2018" name="Nat. Microbiol.">
        <title>Leveraging single-cell genomics to expand the fungal tree of life.</title>
        <authorList>
            <person name="Ahrendt S.R."/>
            <person name="Quandt C.A."/>
            <person name="Ciobanu D."/>
            <person name="Clum A."/>
            <person name="Salamov A."/>
            <person name="Andreopoulos B."/>
            <person name="Cheng J.F."/>
            <person name="Woyke T."/>
            <person name="Pelin A."/>
            <person name="Henrissat B."/>
            <person name="Reynolds N.K."/>
            <person name="Benny G.L."/>
            <person name="Smith M.E."/>
            <person name="James T.Y."/>
            <person name="Grigoriev I.V."/>
        </authorList>
    </citation>
    <scope>NUCLEOTIDE SEQUENCE [LARGE SCALE GENOMIC DNA]</scope>
    <source>
        <strain evidence="3">CSF55</strain>
    </source>
</reference>
<dbReference type="Proteomes" id="UP000281549">
    <property type="component" value="Unassembled WGS sequence"/>
</dbReference>
<evidence type="ECO:0000313" key="2">
    <source>
        <dbReference type="EMBL" id="RKP20825.1"/>
    </source>
</evidence>
<feature type="compositionally biased region" description="Basic and acidic residues" evidence="1">
    <location>
        <begin position="50"/>
        <end position="59"/>
    </location>
</feature>
<organism evidence="2 3">
    <name type="scientific">Rozella allomycis (strain CSF55)</name>
    <dbReference type="NCBI Taxonomy" id="988480"/>
    <lineage>
        <taxon>Eukaryota</taxon>
        <taxon>Fungi</taxon>
        <taxon>Fungi incertae sedis</taxon>
        <taxon>Cryptomycota</taxon>
        <taxon>Cryptomycota incertae sedis</taxon>
        <taxon>Rozella</taxon>
    </lineage>
</organism>
<feature type="region of interest" description="Disordered" evidence="1">
    <location>
        <begin position="1"/>
        <end position="96"/>
    </location>
</feature>
<accession>A0A4P9YMP0</accession>
<dbReference type="EMBL" id="ML005017">
    <property type="protein sequence ID" value="RKP20825.1"/>
    <property type="molecule type" value="Genomic_DNA"/>
</dbReference>
<feature type="compositionally biased region" description="Polar residues" evidence="1">
    <location>
        <begin position="18"/>
        <end position="31"/>
    </location>
</feature>